<reference evidence="9 10" key="1">
    <citation type="submission" date="2024-02" db="EMBL/GenBank/DDBJ databases">
        <authorList>
            <person name="Vignale AGUSTIN F."/>
            <person name="Sosa J E."/>
            <person name="Modenutti C."/>
        </authorList>
    </citation>
    <scope>NUCLEOTIDE SEQUENCE [LARGE SCALE GENOMIC DNA]</scope>
</reference>
<sequence length="188" mass="20545">MDKGESVAVVMWGVRGKVAWEAKEGLRMLFALSELLDKEHGANGTFNTSLEVATAYDDAARTLYGPSAKLNLPDQRPLPFTTFSSIHEPLNHKGLMGNQSTSTSSSLINYESSTDGNTNKGDEVSLLGDINVEWGSSIANMVDVEQCLNWPKFLGENGFCWIGVSRSGDLTDVEEFVDCNGFQDPWSL</sequence>
<dbReference type="InterPro" id="IPR016177">
    <property type="entry name" value="DNA-bd_dom_sf"/>
</dbReference>
<evidence type="ECO:0000256" key="2">
    <source>
        <dbReference type="ARBA" id="ARBA00023015"/>
    </source>
</evidence>
<dbReference type="SUPFAM" id="SSF54171">
    <property type="entry name" value="DNA-binding domain"/>
    <property type="match status" value="1"/>
</dbReference>
<evidence type="ECO:0008006" key="11">
    <source>
        <dbReference type="Google" id="ProtNLM"/>
    </source>
</evidence>
<keyword evidence="7" id="KW-0539">Nucleus</keyword>
<evidence type="ECO:0000256" key="1">
    <source>
        <dbReference type="ARBA" id="ARBA00004123"/>
    </source>
</evidence>
<gene>
    <name evidence="9" type="ORF">ILEXP_LOCUS8325</name>
</gene>
<keyword evidence="3" id="KW-0346">Stress response</keyword>
<organism evidence="9 10">
    <name type="scientific">Ilex paraguariensis</name>
    <name type="common">yerba mate</name>
    <dbReference type="NCBI Taxonomy" id="185542"/>
    <lineage>
        <taxon>Eukaryota</taxon>
        <taxon>Viridiplantae</taxon>
        <taxon>Streptophyta</taxon>
        <taxon>Embryophyta</taxon>
        <taxon>Tracheophyta</taxon>
        <taxon>Spermatophyta</taxon>
        <taxon>Magnoliopsida</taxon>
        <taxon>eudicotyledons</taxon>
        <taxon>Gunneridae</taxon>
        <taxon>Pentapetalae</taxon>
        <taxon>asterids</taxon>
        <taxon>campanulids</taxon>
        <taxon>Aquifoliales</taxon>
        <taxon>Aquifoliaceae</taxon>
        <taxon>Ilex</taxon>
    </lineage>
</organism>
<comment type="caution">
    <text evidence="9">The sequence shown here is derived from an EMBL/GenBank/DDBJ whole genome shotgun (WGS) entry which is preliminary data.</text>
</comment>
<comment type="subcellular location">
    <subcellularLocation>
        <location evidence="1">Nucleus</location>
    </subcellularLocation>
</comment>
<evidence type="ECO:0000313" key="10">
    <source>
        <dbReference type="Proteomes" id="UP001642360"/>
    </source>
</evidence>
<dbReference type="AlphaFoldDB" id="A0ABC8R7U3"/>
<evidence type="ECO:0000256" key="7">
    <source>
        <dbReference type="ARBA" id="ARBA00023242"/>
    </source>
</evidence>
<dbReference type="EMBL" id="CAUOFW020001080">
    <property type="protein sequence ID" value="CAK9140812.1"/>
    <property type="molecule type" value="Genomic_DNA"/>
</dbReference>
<keyword evidence="4" id="KW-0238">DNA-binding</keyword>
<evidence type="ECO:0000256" key="5">
    <source>
        <dbReference type="ARBA" id="ARBA00023159"/>
    </source>
</evidence>
<protein>
    <recommendedName>
        <fullName evidence="11">AP2/ERF domain-containing protein</fullName>
    </recommendedName>
</protein>
<dbReference type="Gene3D" id="3.30.730.10">
    <property type="entry name" value="AP2/ERF domain"/>
    <property type="match status" value="1"/>
</dbReference>
<proteinExistence type="inferred from homology"/>
<evidence type="ECO:0000313" key="9">
    <source>
        <dbReference type="EMBL" id="CAK9140812.1"/>
    </source>
</evidence>
<keyword evidence="6" id="KW-0804">Transcription</keyword>
<keyword evidence="2" id="KW-0805">Transcription regulation</keyword>
<keyword evidence="10" id="KW-1185">Reference proteome</keyword>
<dbReference type="PANTHER" id="PTHR31241">
    <property type="entry name" value="DEHYDRATION-RESPONSIVE ELEMENT-BINDING PROTEIN 2C"/>
    <property type="match status" value="1"/>
</dbReference>
<accession>A0ABC8R7U3</accession>
<evidence type="ECO:0000256" key="8">
    <source>
        <dbReference type="ARBA" id="ARBA00024343"/>
    </source>
</evidence>
<name>A0ABC8R7U3_9AQUA</name>
<evidence type="ECO:0000256" key="3">
    <source>
        <dbReference type="ARBA" id="ARBA00023016"/>
    </source>
</evidence>
<keyword evidence="5" id="KW-0010">Activator</keyword>
<evidence type="ECO:0000256" key="4">
    <source>
        <dbReference type="ARBA" id="ARBA00023125"/>
    </source>
</evidence>
<comment type="similarity">
    <text evidence="8">Belongs to the AP2/ERF transcription factor family. ERF subfamily.</text>
</comment>
<dbReference type="GO" id="GO:0003677">
    <property type="term" value="F:DNA binding"/>
    <property type="evidence" value="ECO:0007669"/>
    <property type="project" value="UniProtKB-KW"/>
</dbReference>
<dbReference type="Proteomes" id="UP001642360">
    <property type="component" value="Unassembled WGS sequence"/>
</dbReference>
<evidence type="ECO:0000256" key="6">
    <source>
        <dbReference type="ARBA" id="ARBA00023163"/>
    </source>
</evidence>
<dbReference type="InterPro" id="IPR036955">
    <property type="entry name" value="AP2/ERF_dom_sf"/>
</dbReference>
<dbReference type="GO" id="GO:0005634">
    <property type="term" value="C:nucleus"/>
    <property type="evidence" value="ECO:0007669"/>
    <property type="project" value="UniProtKB-SubCell"/>
</dbReference>
<dbReference type="PANTHER" id="PTHR31241:SF62">
    <property type="entry name" value="DEHYDRATION-RESPONSIVE ELEMENT-BINDING PROTEIN 2D"/>
    <property type="match status" value="1"/>
</dbReference>